<dbReference type="CDD" id="cd00009">
    <property type="entry name" value="AAA"/>
    <property type="match status" value="1"/>
</dbReference>
<dbReference type="InterPro" id="IPR036465">
    <property type="entry name" value="vWFA_dom_sf"/>
</dbReference>
<dbReference type="FunFam" id="3.40.50.300:FF:000142">
    <property type="entry name" value="Midasin"/>
    <property type="match status" value="1"/>
</dbReference>
<evidence type="ECO:0000256" key="8">
    <source>
        <dbReference type="ARBA" id="ARBA00023186"/>
    </source>
</evidence>
<dbReference type="Pfam" id="PF17867">
    <property type="entry name" value="AAA_lid_7"/>
    <property type="match status" value="3"/>
</dbReference>
<protein>
    <recommendedName>
        <fullName evidence="4">Midasin</fullName>
    </recommendedName>
    <alternativeName>
        <fullName evidence="10">MIDAS-containing protein</fullName>
    </alternativeName>
</protein>
<evidence type="ECO:0000259" key="12">
    <source>
        <dbReference type="PROSITE" id="PS50234"/>
    </source>
</evidence>
<feature type="compositionally biased region" description="Acidic residues" evidence="11">
    <location>
        <begin position="5384"/>
        <end position="5394"/>
    </location>
</feature>
<keyword evidence="14" id="KW-1185">Reference proteome</keyword>
<feature type="compositionally biased region" description="Acidic residues" evidence="11">
    <location>
        <begin position="5223"/>
        <end position="5245"/>
    </location>
</feature>
<dbReference type="SUPFAM" id="SSF53300">
    <property type="entry name" value="vWA-like"/>
    <property type="match status" value="1"/>
</dbReference>
<feature type="compositionally biased region" description="Low complexity" evidence="11">
    <location>
        <begin position="5816"/>
        <end position="5838"/>
    </location>
</feature>
<accession>A0A5C3FBX8</accession>
<dbReference type="Pfam" id="PF21108">
    <property type="entry name" value="MDN1_4th"/>
    <property type="match status" value="1"/>
</dbReference>
<dbReference type="InterPro" id="IPR003593">
    <property type="entry name" value="AAA+_ATPase"/>
</dbReference>
<dbReference type="PANTHER" id="PTHR48103">
    <property type="entry name" value="MIDASIN-RELATED"/>
    <property type="match status" value="1"/>
</dbReference>
<feature type="compositionally biased region" description="Gly residues" evidence="11">
    <location>
        <begin position="4882"/>
        <end position="4893"/>
    </location>
</feature>
<feature type="domain" description="VWFA" evidence="12">
    <location>
        <begin position="5659"/>
        <end position="5806"/>
    </location>
</feature>
<reference evidence="13 14" key="1">
    <citation type="submission" date="2018-03" db="EMBL/GenBank/DDBJ databases">
        <authorList>
            <person name="Guldener U."/>
        </authorList>
    </citation>
    <scope>NUCLEOTIDE SEQUENCE [LARGE SCALE GENOMIC DNA]</scope>
    <source>
        <strain evidence="13 14">DAOM196992</strain>
    </source>
</reference>
<dbReference type="Gene3D" id="3.40.50.410">
    <property type="entry name" value="von Willebrand factor, type A domain"/>
    <property type="match status" value="1"/>
</dbReference>
<feature type="compositionally biased region" description="Basic and acidic residues" evidence="11">
    <location>
        <begin position="5003"/>
        <end position="5014"/>
    </location>
</feature>
<dbReference type="PROSITE" id="PS50234">
    <property type="entry name" value="VWFA"/>
    <property type="match status" value="1"/>
</dbReference>
<dbReference type="InterPro" id="IPR012099">
    <property type="entry name" value="Midasin"/>
</dbReference>
<feature type="region of interest" description="Disordered" evidence="11">
    <location>
        <begin position="4865"/>
        <end position="5556"/>
    </location>
</feature>
<dbReference type="PIRSF" id="PIRSF010340">
    <property type="entry name" value="Midasin"/>
    <property type="match status" value="1"/>
</dbReference>
<feature type="compositionally biased region" description="Basic and acidic residues" evidence="11">
    <location>
        <begin position="5168"/>
        <end position="5180"/>
    </location>
</feature>
<dbReference type="InterPro" id="IPR002035">
    <property type="entry name" value="VWF_A"/>
</dbReference>
<evidence type="ECO:0000256" key="7">
    <source>
        <dbReference type="ARBA" id="ARBA00022840"/>
    </source>
</evidence>
<dbReference type="GO" id="GO:0030687">
    <property type="term" value="C:preribosome, large subunit precursor"/>
    <property type="evidence" value="ECO:0007669"/>
    <property type="project" value="TreeGrafter"/>
</dbReference>
<feature type="compositionally biased region" description="Low complexity" evidence="11">
    <location>
        <begin position="1144"/>
        <end position="1172"/>
    </location>
</feature>
<gene>
    <name evidence="13" type="ORF">PSFLO_07118</name>
</gene>
<dbReference type="Proteomes" id="UP000323386">
    <property type="component" value="Unassembled WGS sequence"/>
</dbReference>
<feature type="region of interest" description="Disordered" evidence="11">
    <location>
        <begin position="5812"/>
        <end position="5841"/>
    </location>
</feature>
<dbReference type="PROSITE" id="PS00675">
    <property type="entry name" value="SIGMA54_INTERACT_1"/>
    <property type="match status" value="2"/>
</dbReference>
<dbReference type="Pfam" id="PF17865">
    <property type="entry name" value="AAA_lid_5"/>
    <property type="match status" value="1"/>
</dbReference>
<feature type="compositionally biased region" description="Acidic residues" evidence="11">
    <location>
        <begin position="5069"/>
        <end position="5084"/>
    </location>
</feature>
<evidence type="ECO:0000256" key="10">
    <source>
        <dbReference type="ARBA" id="ARBA00077000"/>
    </source>
</evidence>
<keyword evidence="5" id="KW-0597">Phosphoprotein</keyword>
<evidence type="ECO:0000313" key="14">
    <source>
        <dbReference type="Proteomes" id="UP000323386"/>
    </source>
</evidence>
<evidence type="ECO:0000256" key="9">
    <source>
        <dbReference type="ARBA" id="ARBA00023242"/>
    </source>
</evidence>
<feature type="compositionally biased region" description="Basic and acidic residues" evidence="11">
    <location>
        <begin position="5395"/>
        <end position="5407"/>
    </location>
</feature>
<dbReference type="InterPro" id="IPR011704">
    <property type="entry name" value="ATPase_dyneun-rel_AAA"/>
</dbReference>
<dbReference type="GO" id="GO:0005730">
    <property type="term" value="C:nucleolus"/>
    <property type="evidence" value="ECO:0007669"/>
    <property type="project" value="UniProtKB-SubCell"/>
</dbReference>
<dbReference type="InterPro" id="IPR027417">
    <property type="entry name" value="P-loop_NTPase"/>
</dbReference>
<dbReference type="Gene3D" id="3.40.50.300">
    <property type="entry name" value="P-loop containing nucleotide triphosphate hydrolases"/>
    <property type="match status" value="7"/>
</dbReference>
<evidence type="ECO:0000313" key="13">
    <source>
        <dbReference type="EMBL" id="SPO41636.1"/>
    </source>
</evidence>
<feature type="compositionally biased region" description="Acidic residues" evidence="11">
    <location>
        <begin position="5020"/>
        <end position="5029"/>
    </location>
</feature>
<feature type="compositionally biased region" description="Acidic residues" evidence="11">
    <location>
        <begin position="4938"/>
        <end position="4982"/>
    </location>
</feature>
<dbReference type="InterPro" id="IPR040848">
    <property type="entry name" value="AAA_lid_7"/>
</dbReference>
<feature type="compositionally biased region" description="Acidic residues" evidence="11">
    <location>
        <begin position="5181"/>
        <end position="5191"/>
    </location>
</feature>
<evidence type="ECO:0000256" key="5">
    <source>
        <dbReference type="ARBA" id="ARBA00022553"/>
    </source>
</evidence>
<dbReference type="SUPFAM" id="SSF52540">
    <property type="entry name" value="P-loop containing nucleoside triphosphate hydrolases"/>
    <property type="match status" value="6"/>
</dbReference>
<feature type="compositionally biased region" description="Acidic residues" evidence="11">
    <location>
        <begin position="5091"/>
        <end position="5109"/>
    </location>
</feature>
<dbReference type="EMBL" id="OOIP01000029">
    <property type="protein sequence ID" value="SPO41636.1"/>
    <property type="molecule type" value="Genomic_DNA"/>
</dbReference>
<dbReference type="FunFam" id="3.40.50.300:FF:000712">
    <property type="entry name" value="Midasin"/>
    <property type="match status" value="1"/>
</dbReference>
<dbReference type="GO" id="GO:0005654">
    <property type="term" value="C:nucleoplasm"/>
    <property type="evidence" value="ECO:0007669"/>
    <property type="project" value="UniProtKB-SubCell"/>
</dbReference>
<dbReference type="InterPro" id="IPR041190">
    <property type="entry name" value="Midasin_AAA_lid_5"/>
</dbReference>
<dbReference type="OrthoDB" id="5186at2759"/>
<dbReference type="GO" id="GO:0016887">
    <property type="term" value="F:ATP hydrolysis activity"/>
    <property type="evidence" value="ECO:0007669"/>
    <property type="project" value="InterPro"/>
</dbReference>
<dbReference type="SMART" id="SM00382">
    <property type="entry name" value="AAA"/>
    <property type="match status" value="6"/>
</dbReference>
<name>A0A5C3FBX8_9BASI</name>
<dbReference type="FunFam" id="3.40.50.300:FF:001368">
    <property type="entry name" value="Midasin"/>
    <property type="match status" value="1"/>
</dbReference>
<feature type="region of interest" description="Disordered" evidence="11">
    <location>
        <begin position="3885"/>
        <end position="3907"/>
    </location>
</feature>
<feature type="compositionally biased region" description="Acidic residues" evidence="11">
    <location>
        <begin position="5314"/>
        <end position="5326"/>
    </location>
</feature>
<dbReference type="InterPro" id="IPR025662">
    <property type="entry name" value="Sigma_54_int_dom_ATP-bd_1"/>
</dbReference>
<dbReference type="InterPro" id="IPR048617">
    <property type="entry name" value="MDN1_AAA_lid_4"/>
</dbReference>
<feature type="compositionally biased region" description="Acidic residues" evidence="11">
    <location>
        <begin position="4900"/>
        <end position="4909"/>
    </location>
</feature>
<feature type="region of interest" description="Disordered" evidence="11">
    <location>
        <begin position="1144"/>
        <end position="1191"/>
    </location>
</feature>
<evidence type="ECO:0000256" key="4">
    <source>
        <dbReference type="ARBA" id="ARBA00017143"/>
    </source>
</evidence>
<feature type="region of interest" description="Disordered" evidence="11">
    <location>
        <begin position="4740"/>
        <end position="4762"/>
    </location>
</feature>
<evidence type="ECO:0000256" key="2">
    <source>
        <dbReference type="ARBA" id="ARBA00004642"/>
    </source>
</evidence>
<keyword evidence="8" id="KW-0143">Chaperone</keyword>
<dbReference type="GO" id="GO:0000027">
    <property type="term" value="P:ribosomal large subunit assembly"/>
    <property type="evidence" value="ECO:0007669"/>
    <property type="project" value="InterPro"/>
</dbReference>
<dbReference type="GO" id="GO:0000055">
    <property type="term" value="P:ribosomal large subunit export from nucleus"/>
    <property type="evidence" value="ECO:0007669"/>
    <property type="project" value="TreeGrafter"/>
</dbReference>
<dbReference type="Pfam" id="PF07728">
    <property type="entry name" value="AAA_5"/>
    <property type="match status" value="9"/>
</dbReference>
<proteinExistence type="inferred from homology"/>
<evidence type="ECO:0000256" key="3">
    <source>
        <dbReference type="ARBA" id="ARBA00007188"/>
    </source>
</evidence>
<feature type="compositionally biased region" description="Acidic residues" evidence="11">
    <location>
        <begin position="5199"/>
        <end position="5215"/>
    </location>
</feature>
<feature type="compositionally biased region" description="Acidic residues" evidence="11">
    <location>
        <begin position="5121"/>
        <end position="5157"/>
    </location>
</feature>
<feature type="region of interest" description="Disordered" evidence="11">
    <location>
        <begin position="737"/>
        <end position="761"/>
    </location>
</feature>
<feature type="compositionally biased region" description="Low complexity" evidence="11">
    <location>
        <begin position="5291"/>
        <end position="5310"/>
    </location>
</feature>
<organism evidence="13 14">
    <name type="scientific">Pseudozyma flocculosa</name>
    <dbReference type="NCBI Taxonomy" id="84751"/>
    <lineage>
        <taxon>Eukaryota</taxon>
        <taxon>Fungi</taxon>
        <taxon>Dikarya</taxon>
        <taxon>Basidiomycota</taxon>
        <taxon>Ustilaginomycotina</taxon>
        <taxon>Ustilaginomycetes</taxon>
        <taxon>Ustilaginales</taxon>
        <taxon>Ustilaginaceae</taxon>
        <taxon>Pseudozyma</taxon>
    </lineage>
</organism>
<feature type="compositionally biased region" description="Basic and acidic residues" evidence="11">
    <location>
        <begin position="4925"/>
        <end position="4937"/>
    </location>
</feature>
<dbReference type="PANTHER" id="PTHR48103:SF2">
    <property type="entry name" value="MIDASIN"/>
    <property type="match status" value="1"/>
</dbReference>
<evidence type="ECO:0000256" key="1">
    <source>
        <dbReference type="ARBA" id="ARBA00004604"/>
    </source>
</evidence>
<comment type="subcellular location">
    <subcellularLocation>
        <location evidence="1">Nucleus</location>
        <location evidence="1">Nucleolus</location>
    </subcellularLocation>
    <subcellularLocation>
        <location evidence="2">Nucleus</location>
        <location evidence="2">Nucleoplasm</location>
    </subcellularLocation>
</comment>
<feature type="compositionally biased region" description="Basic and acidic residues" evidence="11">
    <location>
        <begin position="5032"/>
        <end position="5064"/>
    </location>
</feature>
<evidence type="ECO:0000256" key="6">
    <source>
        <dbReference type="ARBA" id="ARBA00022741"/>
    </source>
</evidence>
<feature type="region of interest" description="Disordered" evidence="11">
    <location>
        <begin position="52"/>
        <end position="85"/>
    </location>
</feature>
<keyword evidence="9" id="KW-0539">Nucleus</keyword>
<evidence type="ECO:0000256" key="11">
    <source>
        <dbReference type="SAM" id="MobiDB-lite"/>
    </source>
</evidence>
<feature type="region of interest" description="Disordered" evidence="11">
    <location>
        <begin position="488"/>
        <end position="518"/>
    </location>
</feature>
<keyword evidence="6" id="KW-0547">Nucleotide-binding</keyword>
<keyword evidence="7" id="KW-0067">ATP-binding</keyword>
<sequence length="5973" mass="644902">MLGAVWPKLRARAVPRVPASECMAANFFLRVASATLAASLSGEKKIWWPRRRLAAGPPSPPPPPSSTNHDCGHGNRTPSDTSYDRAEEAAITLPLANRSQQPAVHPACPTAGPFSLPLPLRPLSISDPLGAPYRPAPFRLAVTMVNAGKASTAIAAARYASPWRSALQIDLVAATDALIAGLDDLATVPGILEGIQHSIAAIKQQAAAAQPTLPYTLLLDQISQLLVASPIHAHRVAAHLRPILVDLAARLLPPPSQALDASWHQPTVRATFCALASLVGPFEELYECVSAHRLVAASHFISLTLTPLSFLAPPTNSVLFALISQPGLAGGPLRDLSAQWLQDRQQLDDILLATWRLLSTSAVALDHLPQAWPSESLHAIISSTDLPAGTRLLALEVFALQERLGQATKLELQQRWIGRPSVVVPQSTEAVASGSSSSISTGIVAEIQSREEPGRSIDVWILEEEERRRSAAVRRACLSTPIPFLPAEDASGESLSAPRQVKAEDQMDVDPDSQPSVPTSPLYPALRPHDLCSSVCEVGGVVLVRSSTGNSAAPSPVDAASTPSQSASFVETPSCRPALAELGLHLSARLPILLSGPPSSGKTELISFVASLLRPASALDDAVVAAAKTNVLNIQLGDQSGVDAKQLLGSFVSSPTRPGTFEWSEGALTRAVRMGMWVVLEDIDKAGSEVLSTVGRLVEQLGPTKPAGARPSIDLGSRGKVVAGQGFALFATRSTPASASAPTSASSGASAAAGSSSTSASASTSKSAAAAMPRPTFLGSEHWAEVQLRAPTRDDVERILSRSFARLSAAANGGFLQRLINTWDKVRSATVGASAKSRQQEVAAGALRTATLRDLIKWCRRVENLLKSSKVATSDPFTIPQQQEDVFIEACDVFLGALPSSTANLAPGTVPQQQSQSQAQAASTGKAVDRYSALVELIAEELGLSSERAWWSLKGRTPELSLQTPDAAELAADGGHLRPSMLRVGRCQLPRKPRSAQSRAQPINRKFALTKPTLGLLERLAVSTALSEPVLLVGETGTGKTTVVQHLASLLGRSMTALNLSQQTESGDLLGAFKPLDPKLPATELHDEWVQLFSRTFSSRRNARFVEAERKAFLGGKWARLAGLWRESAKMAAQRKKAAAANGDASGAASAPVPAEATTAAAAATTTTTTTTKSRKKRRTENGSAEGSASGIDDVEADAKLDAEWVRFDQLARDFGIQHGSKKRNLVFSFVEGPLIRALRQGDWVLLDEINLAAAETLDCLSGLLQSPSSSITLTERGDLEPIPRHPDFRLFACMNPATDVGKKELPSGLRSRFTELYVPSPDSDRDALVAIVEKYIGEHAVGDRGVVMDVAECYAEIRRMAQRHELADGANQRPHYSIRTLARALTFATDIAPSFGLRRGLWEGFVMAFTLLLETKSAQAVREVIERNVLAKAKNARAIATFTPPAPPGTDEGKFVQVGPFWLETGPLPLDAAGDYVLTASVQAKLVGLSRAALTRRFPVLIQGPTSAGKTSAVEYLARRTGHRFVRINNHEHTDIQEYLGSYASDPDTGRLAFHEGLLVKALRRGDWIVLDELNLAPTDVLEALNRLLDDNRELVIPETGEVVRPHPHFMLFATQNPPGLYAGRKVLSRAFRNRFLELHFDDVPKAELETILTNRCAIAPSYAARIVGVFEELQKRRQAGRVFETKQAFVTLRDLFRWGMREAVGYQQLAENGYMLIAERARRSDDRATVKEVIESVMRVKINTASIYDLHGAGREKVAARIGPTVTDSMMRAVGESRIVWTDAVQRLLCLVATALRYDEPVLLVGETGAGKTSVCEVLAHAFGRKLHSVNCHQNTDTADLLGGQRPLRNRAALQAEAKLAALDVLERVGVAHSLTAQSLPEEFAAALSSVLSKWPSATSEAAVSASEAGVTADESAALKAHTAKVLQKVNQSTALFEWHDGPLVQAMQAGDHLLLDEISLADDSVLERLNSVLEPSRTLVLAERSTTSSPSAVRDGSDISAAEIRGAAGFQVLATMNPGGDYGKKELSPALRNRFTEIWVPHIDVRADLVRIVEAQWRDDALRAWTEPLLDFADWFVHQIGGIDQANIGLRDLLGWAAFMNQTAAGDAPVLEPALAFAHGASLTIIDGLGALPATAAMSAHGLRELRAKCFAKVAAMIAPVEFDAASPAMFEVRQTADRFGVGPFAVAMGSVAAAAAVSADGDGNDAAAGSFSFGAATSASNAMRVLRALCVPNKALLLEGSPGAGKTSLISALAKATRNPLTRINLSDQTELVDLFGADLPVEGGGPGEFAWRDAAFLTAMQKGEWVLLDEMNLASQTVLEGLNSCLDHRGTVFLPELGRSFTKHPSFRLFAAQNPHHQGGGRKGLPKSFLNRFTKVHIEELTPDDILEICTHLYPRFDPADLRKMIAFNSRLHHETMVRHSFGRVGAPWEFNLRDLLRWLTLLHSNLGLNVRGAPIEHLASLYVLRFRTAADRRAARGLYADVFGIPLPDDVRPWPSVTPRHVQFGHALLERGPRRLDATANLALLQHQLPTLEALADCLQMCWLGILTGPSGVGKTSVVRLLAQLAGARLEEFSMSSGTDTMDLLGTFEQYDPQSQLRDALVRVRLAVERLIERGGAVASSDEFGRLSASDRAVSAELDLLVAHKDHAVDHAGLLAAIDTLASHPLTVEDDDAKHAIASARQCIVQSRQLQLQQRADSANEGGGSSGRFEWTDGPLLRALKEGHWLLLDNANLCSASVLDRLNSLFEIDGQLVISERGVVDGEVPVVRPHPNFRVFMALDARHGELSRAMRNRGIEICMVPPAAAGSAGPASGSKIATLEGDADRLRLSSLARADVVPVAAASARDVRHDAALMPATIASQAARRGMLVASAATQAQSEDEAKRTAHWAASSLVLRNSALAAGVAASAFLCSGSDQDLSAAAASRSYLLRFSNPEAVPLLTHLLGRYARDADTQQQSLLALQVWSKADNVSKLVTQRIEALAGGGLAVPRPFVERQPFDVRYNDNVSALLEQDQQQQQLDASSHDGGKLQLYAAALLQQIALRSLSEAAQKKDKKLLSVMEQSALAALNSDGANAGASGSEQSEESAIQQVFPLSASIVRAVQEWSGSDAALDSQVAARVQTLLHTCGFLEKLCSSSELDYSAIQVLVQVMAETMAKLDAAGLPLQAALGSALDQLGGKINLTSGFAMQTIWTLCLAKAADSRGAELSRQIADVLARSPPRSLPRDAAVNALDIAATLTLSGAAWSQKQSAELLDLGRKTLASLQNLESKALQEQQQDGETAGWSTAEEDTREAVAASAMDVAVQSVLRSASASVSPAGSVGSVDLARLRCFVELLKQGSGLPLSAAVPVRAAIWSLEASGGNVLASSGAADKLDAPDVEWIRRLWAQIDPASAGERQGGGRRRRDHAGPAELFRPMLLRAILDSRSDRVSLERRIEHDASARRLALSACVATPAMMPSRLEQVRSLLNGFANLMSEALRRSIARVDGVPIGKDRTGGGRSAEVGLQRLATEFATLGELEAVSDESRAIASEWSASLAQVAALSTGKRGPEAMLGAGQAWVVLAMSVLRLYLPNFALDPVVTQQTRGAFSAFCRDEVRAQLAVETAAEAVVTGRPGNAITRQLGAELVDITGRMAKESTKTLPRGSDLKLLTQLYREMHAFVQQVLATSKLADLMNAMQAAEFDQQTEDREVSLQASIMGFAHRLRQTFAPLHDLIAPFLLVLSQVQLGFRTMAQAARLASRTAEVNRQSKVLEALVTFPTAASIAAYGRLELPVKLKTTSKSGVLTAPLLLASVSSVALDAERLGAQSVRQIGTLRRISRTYDQLYQLWTLDRERERQAEEANASLYKSKRFDLEMAADAEAEEREFRMLFPEFNDVLDEPSGGQQQQQQQQQDAAADSTAVNSLLKPPHFVQLYRAHMALFGDGEVARQQAAASREVFYASRAELVRRIVNSHYAQLSEKIDQIGAAYQVAAATSSVGAPLASPDDGTGGGVGRFNFYLDPRPDEAGKVISIVDGLRRRLSELIAEWPDQMVLQHIRDRCDALLRLDSASPVAKVLSALEQLLMHTEDWEGFASSQTTLQPHRERVSAQIVEWRRLELSCWARILDNQATDYVETGLAEWWFRLFEVLVGGTRSAAAEGDEARQAHVRKLIDSLDQFVRSGSIGQYEARLRLLDSFSRFLDLLVELAPVDESRGLRDVGVVLQNVTAFFWQFQPKVAATLRQQRDVLEREIRNYIKLASWKDVNVHALKASAQKTHRQLHKCIRSFRDILRQPADPLLAAHLDGLSRKDLPAVIAIKVEHAPAKIDQRLWAAVCRAGDDAVAAPAGHQAQLPQHLANLAQTYTMLRQMGGKHLVPQLTDASVADGLSSLAEEIIERQQSLAKLTPAFHKEETEKAIKNLNLRKRKAWTELLRELRRIGLNGFVNSDVPKRNQDSAFVYTQEPLRAVCPASLGGEVFESVEQFHFRLLAGLPKVRDSLGNHSADLSTAELQRCVNYVEHCVSLVFGERRRMSKLLRDFACLEKVAHRIEVVHTVAGGDAEGDAAAPMAVTRSKAKDTFADAADFVARLASSLEEVLQLAPKHIALSPFGPMGTEAVLTSLGRLSATATQLAAQMHRTRADAVVIDSFCFLAAGEEQVLSKAAELAREVVDCLVRGEETAPALSALVRPTRTWTEAMSYTISACLASIVADGEEDEDEEEQIAPFRDQSNRVISSILLVAQDLRKKADLAAAKPSAAADGEAKKADDNDADDEDKDLEDKAVLSELERLAHDHRTLRCESVLIEVEKALSLADSLPHTASAAAAAHHHLARLSPFVHEYASLLRAHLVSSANWSRSLLKMSHVLCNLVSALAAKGFCKPPEEQQQQDGDDGDGGEQLEGGTGLGDGSGAKDVTDQMDDDEPMEELAKDPNQEQGDDGERDDKPEREKNAREAEDDFGGDMEEIEPSEGEGEGDDDEHKDDEQDDEEPDEAVGDVDPLDPNAVDEKMWGNEDDDEDKEDNKDARDKTDKQAQGGDDADDDDNGQDDLAPKDDEGERKQSDSKQKKEKAGEKSDNVDKEQGQQQGDDDNDDGGAEDEGDEAEKHEGDDEDKGDEEGEEEDPDADQQPEGLGRRLDEQMQEGENLDIDDELNMDDGNERDEAEDDDSGDDEDGLSDLAGDDLPPNEEKQKKDERQPDGLDDLVDDEPGKEEIEKADGDDEEDGEGAEPDEATDEKVAKDEGEEGAAMDEDEGEGQDGEDQGIDDQQAAAQDEKAQRPNDAQDPDQPVNLNDDGAAYDQGMDAGEDASAEQQQSSRGQQGRRAEAAQQSTNDADDGMMDEDDEAALPTDQDPSAGGGSSRAQRPQPEAVEETSQQRPDLDAANPMRSLGDALEEFRRRFEDIQEANDQDQAADDEHQGDEAKPEGEGMPEQGDVEHVTNDDNAEGQALGAAEDEDQVQKLGELAIEDENDQQGAKPRAEEAKPDPSQADAPERAPLELPDLGGQERDDQGEGAQQKALMPSDIKPSSSSLTAEQEALANGRDEGEVNPNAQDNDDEAMSEGASSDSDNDPLPDVDRAEADAALLESLDEFRGLDAEERLSRAGDLWRSYNALTSDLSFALCESLRLILAPTLATRLNGDFRTGKRLNMRKIVPFIASDFAKDKIWLRRTKPSKREYQVLLAIDDSRSMAESKSAHLAYQTLSLVSGALNRLEVGEVGIVKFGETVSTLHPFGTAFSDAEGGKVLDSLRFEQRGTDVYRMLESSLELLASSRDERGGGGSGESKELWQLQIVISDGICQDHERLRSILRRANEQRVVLVFVVVDSLSPPAPPPAAAAAPAAASTSATTQQQPPQQQQRASILSMSSVSYEMDARGRPQLKMQRYLDTFPFEYYVVVRDVEALPEVLAATLRQWAEKIREMETNGDVVGDRGAARVVVAVAAVMGTSAEPNVEGPRVELGHDERAVPLLRCAARLVPSQAWLGRGLAACSKPK</sequence>
<dbReference type="GO" id="GO:0005524">
    <property type="term" value="F:ATP binding"/>
    <property type="evidence" value="ECO:0007669"/>
    <property type="project" value="UniProtKB-KW"/>
</dbReference>
<comment type="similarity">
    <text evidence="3">Belongs to the midasin family.</text>
</comment>